<reference evidence="1 2" key="1">
    <citation type="journal article" date="2017" name="Front. Microbiol.">
        <title>New Insights into the Diversity of the Genus Faecalibacterium.</title>
        <authorList>
            <person name="Benevides L."/>
            <person name="Burman S."/>
            <person name="Martin R."/>
            <person name="Robert V."/>
            <person name="Thomas M."/>
            <person name="Miquel S."/>
            <person name="Chain F."/>
            <person name="Sokol H."/>
            <person name="Bermudez-Humaran L.G."/>
            <person name="Morrison M."/>
            <person name="Langella P."/>
            <person name="Azevedo V.A."/>
            <person name="Chatel J.M."/>
            <person name="Soares S."/>
        </authorList>
    </citation>
    <scope>NUCLEOTIDE SEQUENCE [LARGE SCALE GENOMIC DNA]</scope>
    <source>
        <strain evidence="1 2">CNCM I 4575</strain>
    </source>
</reference>
<dbReference type="EMBL" id="NMTY01000012">
    <property type="protein sequence ID" value="PDX81723.1"/>
    <property type="molecule type" value="Genomic_DNA"/>
</dbReference>
<evidence type="ECO:0000313" key="2">
    <source>
        <dbReference type="Proteomes" id="UP000220005"/>
    </source>
</evidence>
<dbReference type="InterPro" id="IPR024962">
    <property type="entry name" value="YukD-like"/>
</dbReference>
<organism evidence="1 2">
    <name type="scientific">Faecalibacterium prausnitzii</name>
    <dbReference type="NCBI Taxonomy" id="853"/>
    <lineage>
        <taxon>Bacteria</taxon>
        <taxon>Bacillati</taxon>
        <taxon>Bacillota</taxon>
        <taxon>Clostridia</taxon>
        <taxon>Eubacteriales</taxon>
        <taxon>Oscillospiraceae</taxon>
        <taxon>Faecalibacterium</taxon>
    </lineage>
</organism>
<evidence type="ECO:0008006" key="3">
    <source>
        <dbReference type="Google" id="ProtNLM"/>
    </source>
</evidence>
<dbReference type="Proteomes" id="UP000220005">
    <property type="component" value="Unassembled WGS sequence"/>
</dbReference>
<comment type="caution">
    <text evidence="1">The sequence shown here is derived from an EMBL/GenBank/DDBJ whole genome shotgun (WGS) entry which is preliminary data.</text>
</comment>
<proteinExistence type="predicted"/>
<evidence type="ECO:0000313" key="1">
    <source>
        <dbReference type="EMBL" id="PDX81723.1"/>
    </source>
</evidence>
<sequence length="85" mass="9772">MNHLIVTVGDSFSGRKFDLEVPKDVESEKLLDDILETLRGYAPELQWRISEVALWDRRLGRMLKPGETLEEAGVWNGDILYLAQK</sequence>
<dbReference type="Gene3D" id="3.10.20.90">
    <property type="entry name" value="Phosphatidylinositol 3-kinase Catalytic Subunit, Chain A, domain 1"/>
    <property type="match status" value="1"/>
</dbReference>
<protein>
    <recommendedName>
        <fullName evidence="3">Ubiquitin-like domain-containing protein</fullName>
    </recommendedName>
</protein>
<dbReference type="RefSeq" id="WP_097839363.1">
    <property type="nucleotide sequence ID" value="NZ_NMTY01000012.1"/>
</dbReference>
<dbReference type="Pfam" id="PF08817">
    <property type="entry name" value="YukD"/>
    <property type="match status" value="1"/>
</dbReference>
<accession>A0A2A7ARM8</accession>
<name>A0A2A7ARM8_9FIRM</name>
<gene>
    <name evidence="1" type="ORF">CGS58_06515</name>
</gene>
<dbReference type="AlphaFoldDB" id="A0A2A7ARM8"/>